<dbReference type="PANTHER" id="PTHR13906:SF12">
    <property type="entry name" value="PROTEIN-SERINE O-PALMITOLEOYLTRANSFERASE PORCUPINE"/>
    <property type="match status" value="1"/>
</dbReference>
<evidence type="ECO:0000256" key="3">
    <source>
        <dbReference type="ARBA" id="ARBA00022687"/>
    </source>
</evidence>
<evidence type="ECO:0000256" key="8">
    <source>
        <dbReference type="ARBA" id="ARBA00038269"/>
    </source>
</evidence>
<name>A0A2T7NUQ0_POMCA</name>
<dbReference type="GO" id="GO:0061355">
    <property type="term" value="P:Wnt protein secretion"/>
    <property type="evidence" value="ECO:0007669"/>
    <property type="project" value="TreeGrafter"/>
</dbReference>
<comment type="subcellular location">
    <subcellularLocation>
        <location evidence="1">Membrane</location>
        <topology evidence="1">Multi-pass membrane protein</topology>
    </subcellularLocation>
</comment>
<dbReference type="GO" id="GO:1990698">
    <property type="term" value="F:palmitoleoyltransferase activity"/>
    <property type="evidence" value="ECO:0007669"/>
    <property type="project" value="UniProtKB-EC"/>
</dbReference>
<dbReference type="Proteomes" id="UP000245119">
    <property type="component" value="Linkage Group LG9"/>
</dbReference>
<keyword evidence="3" id="KW-0879">Wnt signaling pathway</keyword>
<dbReference type="Pfam" id="PF03062">
    <property type="entry name" value="MBOAT"/>
    <property type="match status" value="1"/>
</dbReference>
<comment type="catalytic activity">
    <reaction evidence="11">
        <text>[Wnt protein]-L-serine + (9Z)-hexadecenoyl-CoA = [Wnt protein]-O-(9Z)-hexadecenoyl-L-serine + CoA</text>
        <dbReference type="Rhea" id="RHEA:45336"/>
        <dbReference type="Rhea" id="RHEA-COMP:11170"/>
        <dbReference type="Rhea" id="RHEA-COMP:11171"/>
        <dbReference type="ChEBI" id="CHEBI:29999"/>
        <dbReference type="ChEBI" id="CHEBI:57287"/>
        <dbReference type="ChEBI" id="CHEBI:61540"/>
        <dbReference type="ChEBI" id="CHEBI:85189"/>
        <dbReference type="EC" id="2.3.1.250"/>
    </reaction>
</comment>
<evidence type="ECO:0000313" key="13">
    <source>
        <dbReference type="EMBL" id="PVD24900.1"/>
    </source>
</evidence>
<feature type="transmembrane region" description="Helical" evidence="12">
    <location>
        <begin position="251"/>
        <end position="273"/>
    </location>
</feature>
<evidence type="ECO:0000256" key="5">
    <source>
        <dbReference type="ARBA" id="ARBA00022989"/>
    </source>
</evidence>
<accession>A0A2T7NUQ0</accession>
<sequence length="314" mass="36108">MILSMKIISVAFDYGSGAIIDLPNMAEYVGYCFHVGTVIFGPWISYQDYFRGLLTDILPLSWRWLWKCLSSFCLSILCLLYSTCITHWLILDHAWIWLLAFRDAQSFRFSHYFVSFMSEATAVLSGAGKTREDGEISWSLTVSKPHLIELPRSLVEVVINWNLPMHYWLKTYVFKSARPYGTFTAVIFTYAASSLLHGLNFQLAAVLLSLGLYSYVEFVFRAKLSKIFSACIQAKRCKATCDHQFKFQHPLVMVTNLIFLGLSMLHLAYLGLMFDSSTHEEEGYTMEHTLTKWYDLSFLSHKIVLGTYIVHLLI</sequence>
<dbReference type="GO" id="GO:0017147">
    <property type="term" value="F:Wnt-protein binding"/>
    <property type="evidence" value="ECO:0007669"/>
    <property type="project" value="TreeGrafter"/>
</dbReference>
<dbReference type="AlphaFoldDB" id="A0A2T7NUQ0"/>
<keyword evidence="6 12" id="KW-0472">Membrane</keyword>
<evidence type="ECO:0000256" key="12">
    <source>
        <dbReference type="SAM" id="Phobius"/>
    </source>
</evidence>
<dbReference type="GO" id="GO:0030258">
    <property type="term" value="P:lipid modification"/>
    <property type="evidence" value="ECO:0007669"/>
    <property type="project" value="TreeGrafter"/>
</dbReference>
<dbReference type="OrthoDB" id="5968863at2759"/>
<evidence type="ECO:0000256" key="9">
    <source>
        <dbReference type="ARBA" id="ARBA00038867"/>
    </source>
</evidence>
<dbReference type="EMBL" id="PZQS01000009">
    <property type="protein sequence ID" value="PVD24900.1"/>
    <property type="molecule type" value="Genomic_DNA"/>
</dbReference>
<comment type="caution">
    <text evidence="13">The sequence shown here is derived from an EMBL/GenBank/DDBJ whole genome shotgun (WGS) entry which is preliminary data.</text>
</comment>
<feature type="transmembrane region" description="Helical" evidence="12">
    <location>
        <begin position="64"/>
        <end position="91"/>
    </location>
</feature>
<dbReference type="GO" id="GO:0005783">
    <property type="term" value="C:endoplasmic reticulum"/>
    <property type="evidence" value="ECO:0007669"/>
    <property type="project" value="TreeGrafter"/>
</dbReference>
<evidence type="ECO:0000256" key="7">
    <source>
        <dbReference type="ARBA" id="ARBA00023315"/>
    </source>
</evidence>
<organism evidence="13 14">
    <name type="scientific">Pomacea canaliculata</name>
    <name type="common">Golden apple snail</name>
    <dbReference type="NCBI Taxonomy" id="400727"/>
    <lineage>
        <taxon>Eukaryota</taxon>
        <taxon>Metazoa</taxon>
        <taxon>Spiralia</taxon>
        <taxon>Lophotrochozoa</taxon>
        <taxon>Mollusca</taxon>
        <taxon>Gastropoda</taxon>
        <taxon>Caenogastropoda</taxon>
        <taxon>Architaenioglossa</taxon>
        <taxon>Ampullarioidea</taxon>
        <taxon>Ampullariidae</taxon>
        <taxon>Pomacea</taxon>
    </lineage>
</organism>
<dbReference type="PANTHER" id="PTHR13906">
    <property type="entry name" value="PORCUPINE"/>
    <property type="match status" value="1"/>
</dbReference>
<proteinExistence type="inferred from homology"/>
<keyword evidence="14" id="KW-1185">Reference proteome</keyword>
<reference evidence="13 14" key="1">
    <citation type="submission" date="2018-04" db="EMBL/GenBank/DDBJ databases">
        <title>The genome of golden apple snail Pomacea canaliculata provides insight into stress tolerance and invasive adaptation.</title>
        <authorList>
            <person name="Liu C."/>
            <person name="Liu B."/>
            <person name="Ren Y."/>
            <person name="Zhang Y."/>
            <person name="Wang H."/>
            <person name="Li S."/>
            <person name="Jiang F."/>
            <person name="Yin L."/>
            <person name="Zhang G."/>
            <person name="Qian W."/>
            <person name="Fan W."/>
        </authorList>
    </citation>
    <scope>NUCLEOTIDE SEQUENCE [LARGE SCALE GENOMIC DNA]</scope>
    <source>
        <strain evidence="13">SZHN2017</strain>
        <tissue evidence="13">Muscle</tissue>
    </source>
</reference>
<dbReference type="GO" id="GO:0016055">
    <property type="term" value="P:Wnt signaling pathway"/>
    <property type="evidence" value="ECO:0007669"/>
    <property type="project" value="UniProtKB-KW"/>
</dbReference>
<protein>
    <recommendedName>
        <fullName evidence="10">Protein-serine O-palmitoleoyltransferase porcupine</fullName>
        <ecNumber evidence="9">2.3.1.250</ecNumber>
    </recommendedName>
</protein>
<evidence type="ECO:0000256" key="2">
    <source>
        <dbReference type="ARBA" id="ARBA00022679"/>
    </source>
</evidence>
<dbReference type="InterPro" id="IPR004299">
    <property type="entry name" value="MBOAT_fam"/>
</dbReference>
<dbReference type="InterPro" id="IPR049941">
    <property type="entry name" value="LPLAT_7/PORCN-like"/>
</dbReference>
<keyword evidence="2" id="KW-0808">Transferase</keyword>
<evidence type="ECO:0000256" key="1">
    <source>
        <dbReference type="ARBA" id="ARBA00004141"/>
    </source>
</evidence>
<evidence type="ECO:0000256" key="6">
    <source>
        <dbReference type="ARBA" id="ARBA00023136"/>
    </source>
</evidence>
<keyword evidence="5 12" id="KW-1133">Transmembrane helix</keyword>
<evidence type="ECO:0000256" key="10">
    <source>
        <dbReference type="ARBA" id="ARBA00040371"/>
    </source>
</evidence>
<feature type="transmembrane region" description="Helical" evidence="12">
    <location>
        <begin position="203"/>
        <end position="220"/>
    </location>
</feature>
<dbReference type="EC" id="2.3.1.250" evidence="9"/>
<comment type="similarity">
    <text evidence="8">Belongs to the membrane-bound acyltransferase family. Porcupine subfamily.</text>
</comment>
<dbReference type="GO" id="GO:0016020">
    <property type="term" value="C:membrane"/>
    <property type="evidence" value="ECO:0007669"/>
    <property type="project" value="UniProtKB-SubCell"/>
</dbReference>
<keyword evidence="7" id="KW-0012">Acyltransferase</keyword>
<evidence type="ECO:0000256" key="11">
    <source>
        <dbReference type="ARBA" id="ARBA00047978"/>
    </source>
</evidence>
<evidence type="ECO:0000313" key="14">
    <source>
        <dbReference type="Proteomes" id="UP000245119"/>
    </source>
</evidence>
<dbReference type="STRING" id="400727.A0A2T7NUQ0"/>
<keyword evidence="4 12" id="KW-0812">Transmembrane</keyword>
<evidence type="ECO:0000256" key="4">
    <source>
        <dbReference type="ARBA" id="ARBA00022692"/>
    </source>
</evidence>
<gene>
    <name evidence="13" type="ORF">C0Q70_15393</name>
</gene>